<dbReference type="Proteomes" id="UP000017148">
    <property type="component" value="Unassembled WGS sequence"/>
</dbReference>
<sequence>MDILILITGGVAALSILSVLLVYGGNRLARKKQGGKRSASYKAPAKKTLSRSTAPSPLEKKNMGEGVAPAASSSPPPVESFSDICARMEQVLRKNQEDSSESQRRETPLPRASSTSEGVSLSSTEQESCDTRSEQKEKEDTFVEGPSINADLSVVREEEQKEKEHEDSPYVADTTFWKEKRSPMSPLYARILKKHEAGSSEREIARELSLSIDQVRLILSLAKK</sequence>
<evidence type="ECO:0000256" key="1">
    <source>
        <dbReference type="SAM" id="MobiDB-lite"/>
    </source>
</evidence>
<feature type="compositionally biased region" description="Basic and acidic residues" evidence="1">
    <location>
        <begin position="129"/>
        <end position="141"/>
    </location>
</feature>
<dbReference type="STRING" id="1313304.CALK_1700"/>
<keyword evidence="2" id="KW-0812">Transmembrane</keyword>
<name>U7DAD6_9BACT</name>
<evidence type="ECO:0000313" key="3">
    <source>
        <dbReference type="EMBL" id="ERP31355.1"/>
    </source>
</evidence>
<protein>
    <submittedName>
        <fullName evidence="3">Uncharacterized protein</fullName>
    </submittedName>
</protein>
<feature type="region of interest" description="Disordered" evidence="1">
    <location>
        <begin position="32"/>
        <end position="169"/>
    </location>
</feature>
<reference evidence="3 4" key="1">
    <citation type="journal article" date="2013" name="Environ. Microbiol.">
        <title>Genome analysis of Chitinivibrio alkaliphilus gen. nov., sp. nov., a novel extremely haloalkaliphilic anaerobic chitinolytic bacterium from the candidate phylum Termite Group 3.</title>
        <authorList>
            <person name="Sorokin D.Y."/>
            <person name="Gumerov V.M."/>
            <person name="Rakitin A.L."/>
            <person name="Beletsky A.V."/>
            <person name="Damste J.S."/>
            <person name="Muyzer G."/>
            <person name="Mardanov A.V."/>
            <person name="Ravin N.V."/>
        </authorList>
    </citation>
    <scope>NUCLEOTIDE SEQUENCE [LARGE SCALE GENOMIC DNA]</scope>
    <source>
        <strain evidence="3 4">ACht1</strain>
    </source>
</reference>
<feature type="compositionally biased region" description="Basic and acidic residues" evidence="1">
    <location>
        <begin position="154"/>
        <end position="168"/>
    </location>
</feature>
<dbReference type="AlphaFoldDB" id="U7DAD6"/>
<keyword evidence="2" id="KW-1133">Transmembrane helix</keyword>
<evidence type="ECO:0000256" key="2">
    <source>
        <dbReference type="SAM" id="Phobius"/>
    </source>
</evidence>
<feature type="transmembrane region" description="Helical" evidence="2">
    <location>
        <begin position="6"/>
        <end position="23"/>
    </location>
</feature>
<organism evidence="3 4">
    <name type="scientific">Chitinivibrio alkaliphilus ACht1</name>
    <dbReference type="NCBI Taxonomy" id="1313304"/>
    <lineage>
        <taxon>Bacteria</taxon>
        <taxon>Pseudomonadati</taxon>
        <taxon>Fibrobacterota</taxon>
        <taxon>Chitinivibrionia</taxon>
        <taxon>Chitinivibrionales</taxon>
        <taxon>Chitinivibrionaceae</taxon>
        <taxon>Chitinivibrio</taxon>
    </lineage>
</organism>
<gene>
    <name evidence="3" type="ORF">CALK_1700</name>
</gene>
<proteinExistence type="predicted"/>
<evidence type="ECO:0000313" key="4">
    <source>
        <dbReference type="Proteomes" id="UP000017148"/>
    </source>
</evidence>
<dbReference type="RefSeq" id="WP_022637140.1">
    <property type="nucleotide sequence ID" value="NZ_ASJR01000014.1"/>
</dbReference>
<feature type="compositionally biased region" description="Basic and acidic residues" evidence="1">
    <location>
        <begin position="90"/>
        <end position="108"/>
    </location>
</feature>
<accession>U7DAD6</accession>
<keyword evidence="2" id="KW-0472">Membrane</keyword>
<comment type="caution">
    <text evidence="3">The sequence shown here is derived from an EMBL/GenBank/DDBJ whole genome shotgun (WGS) entry which is preliminary data.</text>
</comment>
<dbReference type="EMBL" id="ASJR01000014">
    <property type="protein sequence ID" value="ERP31355.1"/>
    <property type="molecule type" value="Genomic_DNA"/>
</dbReference>
<feature type="compositionally biased region" description="Low complexity" evidence="1">
    <location>
        <begin position="113"/>
        <end position="125"/>
    </location>
</feature>
<keyword evidence="4" id="KW-1185">Reference proteome</keyword>